<dbReference type="Proteomes" id="UP000015105">
    <property type="component" value="Chromosome 3D"/>
</dbReference>
<name>A0A453GN49_AEGTS</name>
<reference evidence="2" key="3">
    <citation type="journal article" date="2017" name="Nature">
        <title>Genome sequence of the progenitor of the wheat D genome Aegilops tauschii.</title>
        <authorList>
            <person name="Luo M.C."/>
            <person name="Gu Y.Q."/>
            <person name="Puiu D."/>
            <person name="Wang H."/>
            <person name="Twardziok S.O."/>
            <person name="Deal K.R."/>
            <person name="Huo N."/>
            <person name="Zhu T."/>
            <person name="Wang L."/>
            <person name="Wang Y."/>
            <person name="McGuire P.E."/>
            <person name="Liu S."/>
            <person name="Long H."/>
            <person name="Ramasamy R.K."/>
            <person name="Rodriguez J.C."/>
            <person name="Van S.L."/>
            <person name="Yuan L."/>
            <person name="Wang Z."/>
            <person name="Xia Z."/>
            <person name="Xiao L."/>
            <person name="Anderson O.D."/>
            <person name="Ouyang S."/>
            <person name="Liang Y."/>
            <person name="Zimin A.V."/>
            <person name="Pertea G."/>
            <person name="Qi P."/>
            <person name="Bennetzen J.L."/>
            <person name="Dai X."/>
            <person name="Dawson M.W."/>
            <person name="Muller H.G."/>
            <person name="Kugler K."/>
            <person name="Rivarola-Duarte L."/>
            <person name="Spannagl M."/>
            <person name="Mayer K.F.X."/>
            <person name="Lu F.H."/>
            <person name="Bevan M.W."/>
            <person name="Leroy P."/>
            <person name="Li P."/>
            <person name="You F.M."/>
            <person name="Sun Q."/>
            <person name="Liu Z."/>
            <person name="Lyons E."/>
            <person name="Wicker T."/>
            <person name="Salzberg S.L."/>
            <person name="Devos K.M."/>
            <person name="Dvorak J."/>
        </authorList>
    </citation>
    <scope>NUCLEOTIDE SEQUENCE [LARGE SCALE GENOMIC DNA]</scope>
    <source>
        <strain evidence="2">cv. AL8/78</strain>
    </source>
</reference>
<sequence length="207" mass="22958">MHACMRTCSAASERVPVQEAGERDGGRLLLRRAGIPGKHRQPSRLSRDGGERGEAPGAEHVGGLHVPRGLRAVGREPAAHPPASHRDRLRARGLPRCRLRHHRRQALRPHRLQGRTLRLPPWPRPLPEEQRRCAGRRHLGLQQPASGHAAPRPSDVRSLTTGSYRRAGQGAPDRRRPGGGHQVQVPAKVTSMHACWLGQLYVRMCCQ</sequence>
<reference evidence="2" key="4">
    <citation type="submission" date="2019-03" db="UniProtKB">
        <authorList>
            <consortium name="EnsemblPlants"/>
        </authorList>
    </citation>
    <scope>IDENTIFICATION</scope>
</reference>
<evidence type="ECO:0000313" key="3">
    <source>
        <dbReference type="Proteomes" id="UP000015105"/>
    </source>
</evidence>
<feature type="compositionally biased region" description="Basic and acidic residues" evidence="1">
    <location>
        <begin position="45"/>
        <end position="54"/>
    </location>
</feature>
<dbReference type="AlphaFoldDB" id="A0A453GN49"/>
<dbReference type="Gramene" id="AET3Gv21132100.5">
    <property type="protein sequence ID" value="AET3Gv21132100.5"/>
    <property type="gene ID" value="AET3Gv21132100"/>
</dbReference>
<reference evidence="2" key="5">
    <citation type="journal article" date="2021" name="G3 (Bethesda)">
        <title>Aegilops tauschii genome assembly Aet v5.0 features greater sequence contiguity and improved annotation.</title>
        <authorList>
            <person name="Wang L."/>
            <person name="Zhu T."/>
            <person name="Rodriguez J.C."/>
            <person name="Deal K.R."/>
            <person name="Dubcovsky J."/>
            <person name="McGuire P.E."/>
            <person name="Lux T."/>
            <person name="Spannagl M."/>
            <person name="Mayer K.F.X."/>
            <person name="Baldrich P."/>
            <person name="Meyers B.C."/>
            <person name="Huo N."/>
            <person name="Gu Y.Q."/>
            <person name="Zhou H."/>
            <person name="Devos K.M."/>
            <person name="Bennetzen J.L."/>
            <person name="Unver T."/>
            <person name="Budak H."/>
            <person name="Gulick P.J."/>
            <person name="Galiba G."/>
            <person name="Kalapos B."/>
            <person name="Nelson D.R."/>
            <person name="Li P."/>
            <person name="You F.M."/>
            <person name="Luo M.C."/>
            <person name="Dvorak J."/>
        </authorList>
    </citation>
    <scope>NUCLEOTIDE SEQUENCE [LARGE SCALE GENOMIC DNA]</scope>
    <source>
        <strain evidence="2">cv. AL8/78</strain>
    </source>
</reference>
<reference evidence="3" key="2">
    <citation type="journal article" date="2017" name="Nat. Plants">
        <title>The Aegilops tauschii genome reveals multiple impacts of transposons.</title>
        <authorList>
            <person name="Zhao G."/>
            <person name="Zou C."/>
            <person name="Li K."/>
            <person name="Wang K."/>
            <person name="Li T."/>
            <person name="Gao L."/>
            <person name="Zhang X."/>
            <person name="Wang H."/>
            <person name="Yang Z."/>
            <person name="Liu X."/>
            <person name="Jiang W."/>
            <person name="Mao L."/>
            <person name="Kong X."/>
            <person name="Jiao Y."/>
            <person name="Jia J."/>
        </authorList>
    </citation>
    <scope>NUCLEOTIDE SEQUENCE [LARGE SCALE GENOMIC DNA]</scope>
    <source>
        <strain evidence="3">cv. AL8/78</strain>
    </source>
</reference>
<feature type="region of interest" description="Disordered" evidence="1">
    <location>
        <begin position="141"/>
        <end position="184"/>
    </location>
</feature>
<feature type="region of interest" description="Disordered" evidence="1">
    <location>
        <begin position="1"/>
        <end position="65"/>
    </location>
</feature>
<dbReference type="EnsemblPlants" id="AET3Gv21132100.5">
    <property type="protein sequence ID" value="AET3Gv21132100.5"/>
    <property type="gene ID" value="AET3Gv21132100"/>
</dbReference>
<protein>
    <submittedName>
        <fullName evidence="2">Uncharacterized protein</fullName>
    </submittedName>
</protein>
<organism evidence="2 3">
    <name type="scientific">Aegilops tauschii subsp. strangulata</name>
    <name type="common">Goatgrass</name>
    <dbReference type="NCBI Taxonomy" id="200361"/>
    <lineage>
        <taxon>Eukaryota</taxon>
        <taxon>Viridiplantae</taxon>
        <taxon>Streptophyta</taxon>
        <taxon>Embryophyta</taxon>
        <taxon>Tracheophyta</taxon>
        <taxon>Spermatophyta</taxon>
        <taxon>Magnoliopsida</taxon>
        <taxon>Liliopsida</taxon>
        <taxon>Poales</taxon>
        <taxon>Poaceae</taxon>
        <taxon>BOP clade</taxon>
        <taxon>Pooideae</taxon>
        <taxon>Triticodae</taxon>
        <taxon>Triticeae</taxon>
        <taxon>Triticinae</taxon>
        <taxon>Aegilops</taxon>
    </lineage>
</organism>
<proteinExistence type="predicted"/>
<reference evidence="3" key="1">
    <citation type="journal article" date="2014" name="Science">
        <title>Ancient hybridizations among the ancestral genomes of bread wheat.</title>
        <authorList>
            <consortium name="International Wheat Genome Sequencing Consortium,"/>
            <person name="Marcussen T."/>
            <person name="Sandve S.R."/>
            <person name="Heier L."/>
            <person name="Spannagl M."/>
            <person name="Pfeifer M."/>
            <person name="Jakobsen K.S."/>
            <person name="Wulff B.B."/>
            <person name="Steuernagel B."/>
            <person name="Mayer K.F."/>
            <person name="Olsen O.A."/>
        </authorList>
    </citation>
    <scope>NUCLEOTIDE SEQUENCE [LARGE SCALE GENOMIC DNA]</scope>
    <source>
        <strain evidence="3">cv. AL8/78</strain>
    </source>
</reference>
<evidence type="ECO:0000313" key="2">
    <source>
        <dbReference type="EnsemblPlants" id="AET3Gv21132100.5"/>
    </source>
</evidence>
<feature type="region of interest" description="Disordered" evidence="1">
    <location>
        <begin position="108"/>
        <end position="128"/>
    </location>
</feature>
<keyword evidence="3" id="KW-1185">Reference proteome</keyword>
<evidence type="ECO:0000256" key="1">
    <source>
        <dbReference type="SAM" id="MobiDB-lite"/>
    </source>
</evidence>
<accession>A0A453GN49</accession>